<dbReference type="GO" id="GO:0005886">
    <property type="term" value="C:plasma membrane"/>
    <property type="evidence" value="ECO:0007669"/>
    <property type="project" value="UniProtKB-SubCell"/>
</dbReference>
<dbReference type="OrthoDB" id="9806440at2"/>
<comment type="caution">
    <text evidence="8">The sequence shown here is derived from an EMBL/GenBank/DDBJ whole genome shotgun (WGS) entry which is preliminary data.</text>
</comment>
<dbReference type="PRINTS" id="PR00952">
    <property type="entry name" value="TYPE3IMQPROT"/>
</dbReference>
<keyword evidence="9" id="KW-1185">Reference proteome</keyword>
<keyword evidence="4 7" id="KW-0812">Transmembrane</keyword>
<organism evidence="8 9">
    <name type="scientific">Aquicella lusitana</name>
    <dbReference type="NCBI Taxonomy" id="254246"/>
    <lineage>
        <taxon>Bacteria</taxon>
        <taxon>Pseudomonadati</taxon>
        <taxon>Pseudomonadota</taxon>
        <taxon>Gammaproteobacteria</taxon>
        <taxon>Legionellales</taxon>
        <taxon>Coxiellaceae</taxon>
        <taxon>Aquicella</taxon>
    </lineage>
</organism>
<dbReference type="GO" id="GO:0009306">
    <property type="term" value="P:protein secretion"/>
    <property type="evidence" value="ECO:0007669"/>
    <property type="project" value="InterPro"/>
</dbReference>
<keyword evidence="5 7" id="KW-1133">Transmembrane helix</keyword>
<evidence type="ECO:0000313" key="9">
    <source>
        <dbReference type="Proteomes" id="UP000254720"/>
    </source>
</evidence>
<feature type="transmembrane region" description="Helical" evidence="7">
    <location>
        <begin position="14"/>
        <end position="39"/>
    </location>
</feature>
<keyword evidence="8" id="KW-0282">Flagellum</keyword>
<accession>A0A370G7M8</accession>
<evidence type="ECO:0000256" key="1">
    <source>
        <dbReference type="ARBA" id="ARBA00004651"/>
    </source>
</evidence>
<gene>
    <name evidence="8" type="ORF">C8D86_13116</name>
</gene>
<evidence type="ECO:0000256" key="3">
    <source>
        <dbReference type="ARBA" id="ARBA00022475"/>
    </source>
</evidence>
<evidence type="ECO:0000256" key="5">
    <source>
        <dbReference type="ARBA" id="ARBA00022989"/>
    </source>
</evidence>
<keyword evidence="6 7" id="KW-0472">Membrane</keyword>
<keyword evidence="8" id="KW-0969">Cilium</keyword>
<protein>
    <submittedName>
        <fullName evidence="8">Flagellar biosynthetic protein FliQ</fullName>
    </submittedName>
</protein>
<keyword evidence="8" id="KW-0966">Cell projection</keyword>
<comment type="subcellular location">
    <subcellularLocation>
        <location evidence="1">Cell membrane</location>
        <topology evidence="1">Multi-pass membrane protein</topology>
    </subcellularLocation>
</comment>
<dbReference type="PANTHER" id="PTHR34040">
    <property type="entry name" value="FLAGELLAR BIOSYNTHETIC PROTEIN FLIQ"/>
    <property type="match status" value="1"/>
</dbReference>
<comment type="similarity">
    <text evidence="2">Belongs to the FliQ/MopD/SpaQ family.</text>
</comment>
<dbReference type="Proteomes" id="UP000254720">
    <property type="component" value="Unassembled WGS sequence"/>
</dbReference>
<evidence type="ECO:0000256" key="2">
    <source>
        <dbReference type="ARBA" id="ARBA00006156"/>
    </source>
</evidence>
<dbReference type="PANTHER" id="PTHR34040:SF2">
    <property type="entry name" value="FLAGELLAR BIOSYNTHETIC PROTEIN FLIQ"/>
    <property type="match status" value="1"/>
</dbReference>
<evidence type="ECO:0000256" key="7">
    <source>
        <dbReference type="SAM" id="Phobius"/>
    </source>
</evidence>
<keyword evidence="3" id="KW-1003">Cell membrane</keyword>
<dbReference type="AlphaFoldDB" id="A0A370G7M8"/>
<dbReference type="RefSeq" id="WP_114835320.1">
    <property type="nucleotide sequence ID" value="NZ_LR699116.1"/>
</dbReference>
<reference evidence="8 9" key="1">
    <citation type="submission" date="2018-07" db="EMBL/GenBank/DDBJ databases">
        <title>Genomic Encyclopedia of Type Strains, Phase IV (KMG-IV): sequencing the most valuable type-strain genomes for metagenomic binning, comparative biology and taxonomic classification.</title>
        <authorList>
            <person name="Goeker M."/>
        </authorList>
    </citation>
    <scope>NUCLEOTIDE SEQUENCE [LARGE SCALE GENOMIC DNA]</scope>
    <source>
        <strain evidence="8 9">DSM 16500</strain>
    </source>
</reference>
<dbReference type="InterPro" id="IPR002191">
    <property type="entry name" value="Bac_export_3"/>
</dbReference>
<evidence type="ECO:0000313" key="8">
    <source>
        <dbReference type="EMBL" id="RDI38534.1"/>
    </source>
</evidence>
<feature type="transmembrane region" description="Helical" evidence="7">
    <location>
        <begin position="51"/>
        <end position="70"/>
    </location>
</feature>
<dbReference type="EMBL" id="QQAX01000031">
    <property type="protein sequence ID" value="RDI38534.1"/>
    <property type="molecule type" value="Genomic_DNA"/>
</dbReference>
<name>A0A370G7M8_9COXI</name>
<evidence type="ECO:0000256" key="6">
    <source>
        <dbReference type="ARBA" id="ARBA00023136"/>
    </source>
</evidence>
<proteinExistence type="inferred from homology"/>
<dbReference type="Pfam" id="PF01313">
    <property type="entry name" value="Bac_export_3"/>
    <property type="match status" value="1"/>
</dbReference>
<sequence>MNDTHILNAMQQMLYYVVIAVCIITLPVLAISLIMSIIQAATQINEMTLTFIPKFIVMFLLLFILSPWLMQKLILITHHYLDNLALFIR</sequence>
<evidence type="ECO:0000256" key="4">
    <source>
        <dbReference type="ARBA" id="ARBA00022692"/>
    </source>
</evidence>